<evidence type="ECO:0000256" key="8">
    <source>
        <dbReference type="RuleBase" id="RU361238"/>
    </source>
</evidence>
<feature type="chain" id="PRO_5005394333" description="Carboxylic ester hydrolase" evidence="8">
    <location>
        <begin position="20"/>
        <end position="573"/>
    </location>
</feature>
<evidence type="ECO:0000256" key="1">
    <source>
        <dbReference type="ARBA" id="ARBA00006249"/>
    </source>
</evidence>
<evidence type="ECO:0000313" key="9">
    <source>
        <dbReference type="EMBL" id="KNG82725.1"/>
    </source>
</evidence>
<dbReference type="InterPro" id="IPR011118">
    <property type="entry name" value="Tannase/feruloyl_esterase"/>
</dbReference>
<dbReference type="PANTHER" id="PTHR33938">
    <property type="entry name" value="FERULOYL ESTERASE B-RELATED"/>
    <property type="match status" value="1"/>
</dbReference>
<accession>A0A0L1ITJ7</accession>
<feature type="signal peptide" evidence="8">
    <location>
        <begin position="1"/>
        <end position="19"/>
    </location>
</feature>
<keyword evidence="5 8" id="KW-0378">Hydrolase</keyword>
<organism evidence="9 10">
    <name type="scientific">Aspergillus nomiae NRRL (strain ATCC 15546 / NRRL 13137 / CBS 260.88 / M93)</name>
    <dbReference type="NCBI Taxonomy" id="1509407"/>
    <lineage>
        <taxon>Eukaryota</taxon>
        <taxon>Fungi</taxon>
        <taxon>Dikarya</taxon>
        <taxon>Ascomycota</taxon>
        <taxon>Pezizomycotina</taxon>
        <taxon>Eurotiomycetes</taxon>
        <taxon>Eurotiomycetidae</taxon>
        <taxon>Eurotiales</taxon>
        <taxon>Aspergillaceae</taxon>
        <taxon>Aspergillus</taxon>
        <taxon>Aspergillus subgen. Circumdati</taxon>
    </lineage>
</organism>
<keyword evidence="2" id="KW-0719">Serine esterase</keyword>
<sequence length="573" mass="63234">MRAVLNILAGAATLTVAQATSLRDVCTNTHVKSVLPSIDLINGLIIDSSSITTNAVYNASTPGGDYFPAAAAYDFCNVTLTYAHPGRNDKVRLKLWMPAPDQFQNRWLSTGGGGFAINHDEQQLPGGVQYGAAAGITDGGFGSFSTQFDQVFLLANGTINYDALYMFGYQAHHELSVIGKALTKNFYGTGDAKLYAYWQGCSEGGREGFSQVQRFQEFDGAVIGAPALRYGQQQTNHLYANVVEHTLKYYPPPCELEKIVNLTIAACDRLDGKADGVVSRTDLCKVHFDTNSTIGAPYSCPASTTTTGTTPAQNGTVSVLGTAAAKKMLDGLRTLDGRRAYIFYQPSSTFDDAQTKYNPETKEFELDVTAYGAEWVPRFLQLQNYTLSSLENVTYDTLKDWMELGWQRYEDVLQTTWPDLTPFQSAGGKVLHYHGESDPSIPAGSSVHYHESVRRTMYPNMSFNASNQALNEWNRLFLVPGAAHCTSSTDQPNGPFPQATLKTLIEWVENNIVPETLNGTVQSGDHKGEQQQICAWPLRPFWKENGTVMDCVYDQASLDTWDYDFDAYRIPLY</sequence>
<keyword evidence="6" id="KW-0106">Calcium</keyword>
<dbReference type="GO" id="GO:0046872">
    <property type="term" value="F:metal ion binding"/>
    <property type="evidence" value="ECO:0007669"/>
    <property type="project" value="UniProtKB-KW"/>
</dbReference>
<dbReference type="GeneID" id="26810680"/>
<keyword evidence="10" id="KW-1185">Reference proteome</keyword>
<comment type="similarity">
    <text evidence="1 8">Belongs to the tannase family.</text>
</comment>
<name>A0A0L1ITJ7_ASPN3</name>
<keyword evidence="7" id="KW-1015">Disulfide bond</keyword>
<dbReference type="SUPFAM" id="SSF53474">
    <property type="entry name" value="alpha/beta-Hydrolases"/>
    <property type="match status" value="1"/>
</dbReference>
<dbReference type="OrthoDB" id="3039123at2759"/>
<proteinExistence type="inferred from homology"/>
<gene>
    <name evidence="9" type="ORF">ANOM_008876</name>
</gene>
<reference evidence="9 10" key="1">
    <citation type="submission" date="2014-06" db="EMBL/GenBank/DDBJ databases">
        <title>The Genome of the Aflatoxigenic Filamentous Fungus Aspergillus nomius.</title>
        <authorList>
            <person name="Moore M.G."/>
            <person name="Shannon B.M."/>
            <person name="Brian M.M."/>
        </authorList>
    </citation>
    <scope>NUCLEOTIDE SEQUENCE [LARGE SCALE GENOMIC DNA]</scope>
    <source>
        <strain evidence="9 10">NRRL 13137</strain>
    </source>
</reference>
<dbReference type="EMBL" id="JNOM01000320">
    <property type="protein sequence ID" value="KNG82725.1"/>
    <property type="molecule type" value="Genomic_DNA"/>
</dbReference>
<evidence type="ECO:0000256" key="5">
    <source>
        <dbReference type="ARBA" id="ARBA00022801"/>
    </source>
</evidence>
<dbReference type="STRING" id="1509407.A0A0L1ITJ7"/>
<protein>
    <recommendedName>
        <fullName evidence="8">Carboxylic ester hydrolase</fullName>
        <ecNumber evidence="8">3.1.1.-</ecNumber>
    </recommendedName>
</protein>
<evidence type="ECO:0000313" key="10">
    <source>
        <dbReference type="Proteomes" id="UP000037505"/>
    </source>
</evidence>
<keyword evidence="3" id="KW-0479">Metal-binding</keyword>
<keyword evidence="4 8" id="KW-0732">Signal</keyword>
<dbReference type="InterPro" id="IPR029058">
    <property type="entry name" value="AB_hydrolase_fold"/>
</dbReference>
<evidence type="ECO:0000256" key="3">
    <source>
        <dbReference type="ARBA" id="ARBA00022723"/>
    </source>
</evidence>
<dbReference type="Proteomes" id="UP000037505">
    <property type="component" value="Unassembled WGS sequence"/>
</dbReference>
<dbReference type="EC" id="3.1.1.-" evidence="8"/>
<comment type="caution">
    <text evidence="9">The sequence shown here is derived from an EMBL/GenBank/DDBJ whole genome shotgun (WGS) entry which is preliminary data.</text>
</comment>
<dbReference type="RefSeq" id="XP_015403648.1">
    <property type="nucleotide sequence ID" value="XM_015554132.1"/>
</dbReference>
<evidence type="ECO:0000256" key="7">
    <source>
        <dbReference type="ARBA" id="ARBA00023157"/>
    </source>
</evidence>
<evidence type="ECO:0000256" key="6">
    <source>
        <dbReference type="ARBA" id="ARBA00022837"/>
    </source>
</evidence>
<evidence type="ECO:0000256" key="4">
    <source>
        <dbReference type="ARBA" id="ARBA00022729"/>
    </source>
</evidence>
<dbReference type="PANTHER" id="PTHR33938:SF16">
    <property type="entry name" value="CARBOXYLIC ESTER HYDROLASE"/>
    <property type="match status" value="1"/>
</dbReference>
<evidence type="ECO:0000256" key="2">
    <source>
        <dbReference type="ARBA" id="ARBA00022487"/>
    </source>
</evidence>
<dbReference type="AlphaFoldDB" id="A0A0L1ITJ7"/>
<dbReference type="Pfam" id="PF07519">
    <property type="entry name" value="Tannase"/>
    <property type="match status" value="1"/>
</dbReference>
<dbReference type="GO" id="GO:0030600">
    <property type="term" value="F:feruloyl esterase activity"/>
    <property type="evidence" value="ECO:0007669"/>
    <property type="project" value="UniProtKB-ARBA"/>
</dbReference>